<sequence>MEPEFWDSHPNKIREKIFPPTFLFKPLSPNKTRKFYEFILVDSKYVVIKHNFDKSDDQLITHSTLQILKILTFKDFEKNPNQVKKISQPFDPIGYNYWDYLNAWTHVFWFQNKNHRHSWLIYFKRNVRYFFPQWFVEWWEFFGPIQSILPQDIKEGYNQFKSRFEERTNPFHSSLHFFSKFSLAWIFAWQHQYKKNSKLLPILGKQASVKWWDQFDASQANTQGVALWFQKNPKSLKSANPETCQFLIGRPRSRQHLQHQPVVKL</sequence>
<dbReference type="PANTHER" id="PTHR48434">
    <property type="entry name" value="(RAPE) HYPOTHETICAL PROTEIN"/>
    <property type="match status" value="1"/>
</dbReference>
<organism evidence="1 2">
    <name type="scientific">Cajanus cajan</name>
    <name type="common">Pigeon pea</name>
    <name type="synonym">Cajanus indicus</name>
    <dbReference type="NCBI Taxonomy" id="3821"/>
    <lineage>
        <taxon>Eukaryota</taxon>
        <taxon>Viridiplantae</taxon>
        <taxon>Streptophyta</taxon>
        <taxon>Embryophyta</taxon>
        <taxon>Tracheophyta</taxon>
        <taxon>Spermatophyta</taxon>
        <taxon>Magnoliopsida</taxon>
        <taxon>eudicotyledons</taxon>
        <taxon>Gunneridae</taxon>
        <taxon>Pentapetalae</taxon>
        <taxon>rosids</taxon>
        <taxon>fabids</taxon>
        <taxon>Fabales</taxon>
        <taxon>Fabaceae</taxon>
        <taxon>Papilionoideae</taxon>
        <taxon>50 kb inversion clade</taxon>
        <taxon>NPAAA clade</taxon>
        <taxon>indigoferoid/millettioid clade</taxon>
        <taxon>Phaseoleae</taxon>
        <taxon>Cajanus</taxon>
    </lineage>
</organism>
<evidence type="ECO:0000313" key="2">
    <source>
        <dbReference type="Proteomes" id="UP000075243"/>
    </source>
</evidence>
<dbReference type="AlphaFoldDB" id="A0A151SUS8"/>
<dbReference type="Gramene" id="C.cajan_13543.t">
    <property type="protein sequence ID" value="C.cajan_13543.t.cds1"/>
    <property type="gene ID" value="C.cajan_13543"/>
</dbReference>
<dbReference type="OMA" id="MIMYELP"/>
<dbReference type="EMBL" id="CM003612">
    <property type="protein sequence ID" value="KYP58546.1"/>
    <property type="molecule type" value="Genomic_DNA"/>
</dbReference>
<reference evidence="1 2" key="1">
    <citation type="journal article" date="2012" name="Nat. Biotechnol.">
        <title>Draft genome sequence of pigeonpea (Cajanus cajan), an orphan legume crop of resource-poor farmers.</title>
        <authorList>
            <person name="Varshney R.K."/>
            <person name="Chen W."/>
            <person name="Li Y."/>
            <person name="Bharti A.K."/>
            <person name="Saxena R.K."/>
            <person name="Schlueter J.A."/>
            <person name="Donoghue M.T."/>
            <person name="Azam S."/>
            <person name="Fan G."/>
            <person name="Whaley A.M."/>
            <person name="Farmer A.D."/>
            <person name="Sheridan J."/>
            <person name="Iwata A."/>
            <person name="Tuteja R."/>
            <person name="Penmetsa R.V."/>
            <person name="Wu W."/>
            <person name="Upadhyaya H.D."/>
            <person name="Yang S.P."/>
            <person name="Shah T."/>
            <person name="Saxena K.B."/>
            <person name="Michael T."/>
            <person name="McCombie W.R."/>
            <person name="Yang B."/>
            <person name="Zhang G."/>
            <person name="Yang H."/>
            <person name="Wang J."/>
            <person name="Spillane C."/>
            <person name="Cook D.R."/>
            <person name="May G.D."/>
            <person name="Xu X."/>
            <person name="Jackson S.A."/>
        </authorList>
    </citation>
    <scope>NUCLEOTIDE SEQUENCE [LARGE SCALE GENOMIC DNA]</scope>
    <source>
        <strain evidence="2">cv. Asha</strain>
    </source>
</reference>
<dbReference type="Proteomes" id="UP000075243">
    <property type="component" value="Chromosome 10"/>
</dbReference>
<evidence type="ECO:0000313" key="1">
    <source>
        <dbReference type="EMBL" id="KYP58546.1"/>
    </source>
</evidence>
<name>A0A151SUS8_CAJCA</name>
<accession>A0A151SUS8</accession>
<proteinExistence type="predicted"/>
<dbReference type="PANTHER" id="PTHR48434:SF1">
    <property type="entry name" value="(RAPE) HYPOTHETICAL PROTEIN"/>
    <property type="match status" value="1"/>
</dbReference>
<keyword evidence="2" id="KW-1185">Reference proteome</keyword>
<gene>
    <name evidence="1" type="ORF">KK1_013959</name>
</gene>
<protein>
    <submittedName>
        <fullName evidence="1">Uncharacterized protein</fullName>
    </submittedName>
</protein>